<comment type="caution">
    <text evidence="1">The sequence shown here is derived from an EMBL/GenBank/DDBJ whole genome shotgun (WGS) entry which is preliminary data.</text>
</comment>
<dbReference type="Proteomes" id="UP000887013">
    <property type="component" value="Unassembled WGS sequence"/>
</dbReference>
<evidence type="ECO:0000313" key="2">
    <source>
        <dbReference type="Proteomes" id="UP000887013"/>
    </source>
</evidence>
<evidence type="ECO:0000313" key="1">
    <source>
        <dbReference type="EMBL" id="GFS94526.1"/>
    </source>
</evidence>
<proteinExistence type="predicted"/>
<accession>A0A8X6N5G4</accession>
<keyword evidence="2" id="KW-1185">Reference proteome</keyword>
<dbReference type="AlphaFoldDB" id="A0A8X6N5G4"/>
<protein>
    <submittedName>
        <fullName evidence="1">Uncharacterized protein</fullName>
    </submittedName>
</protein>
<sequence>MSDTREISHIYAEKLASDVNSACMSPMEKSVSEEGHEIEKLPVSFQSSADASRIYGNPKSSTISLTSMPRNLRKEWKRTASFTALAEAYTNSLKFSYDQFNQDFFCVMSKKMLPELLDEIEQNLRFLFGTYSRVIVGHLEMEKFISKFLDDIQNSELSLLKKNENFQDNINRLNVCLRSFRSVKEDSHKKKIIIVKYYNCIQVLKSRTSKG</sequence>
<organism evidence="1 2">
    <name type="scientific">Nephila pilipes</name>
    <name type="common">Giant wood spider</name>
    <name type="synonym">Nephila maculata</name>
    <dbReference type="NCBI Taxonomy" id="299642"/>
    <lineage>
        <taxon>Eukaryota</taxon>
        <taxon>Metazoa</taxon>
        <taxon>Ecdysozoa</taxon>
        <taxon>Arthropoda</taxon>
        <taxon>Chelicerata</taxon>
        <taxon>Arachnida</taxon>
        <taxon>Araneae</taxon>
        <taxon>Araneomorphae</taxon>
        <taxon>Entelegynae</taxon>
        <taxon>Araneoidea</taxon>
        <taxon>Nephilidae</taxon>
        <taxon>Nephila</taxon>
    </lineage>
</organism>
<gene>
    <name evidence="1" type="ORF">NPIL_108681</name>
</gene>
<name>A0A8X6N5G4_NEPPI</name>
<reference evidence="1" key="1">
    <citation type="submission" date="2020-08" db="EMBL/GenBank/DDBJ databases">
        <title>Multicomponent nature underlies the extraordinary mechanical properties of spider dragline silk.</title>
        <authorList>
            <person name="Kono N."/>
            <person name="Nakamura H."/>
            <person name="Mori M."/>
            <person name="Yoshida Y."/>
            <person name="Ohtoshi R."/>
            <person name="Malay A.D."/>
            <person name="Moran D.A.P."/>
            <person name="Tomita M."/>
            <person name="Numata K."/>
            <person name="Arakawa K."/>
        </authorList>
    </citation>
    <scope>NUCLEOTIDE SEQUENCE</scope>
</reference>
<dbReference type="EMBL" id="BMAW01100369">
    <property type="protein sequence ID" value="GFS94526.1"/>
    <property type="molecule type" value="Genomic_DNA"/>
</dbReference>